<feature type="domain" description="AB hydrolase-1" evidence="1">
    <location>
        <begin position="25"/>
        <end position="270"/>
    </location>
</feature>
<evidence type="ECO:0000313" key="3">
    <source>
        <dbReference type="Proteomes" id="UP000548476"/>
    </source>
</evidence>
<name>A0A841G1Y3_9ACTN</name>
<dbReference type="PRINTS" id="PR00412">
    <property type="entry name" value="EPOXHYDRLASE"/>
</dbReference>
<dbReference type="PANTHER" id="PTHR43194:SF2">
    <property type="entry name" value="PEROXISOMAL MEMBRANE PROTEIN LPX1"/>
    <property type="match status" value="1"/>
</dbReference>
<proteinExistence type="predicted"/>
<dbReference type="InterPro" id="IPR000639">
    <property type="entry name" value="Epox_hydrolase-like"/>
</dbReference>
<reference evidence="2 3" key="1">
    <citation type="submission" date="2020-08" db="EMBL/GenBank/DDBJ databases">
        <title>Genomic Encyclopedia of Type Strains, Phase IV (KMG-IV): sequencing the most valuable type-strain genomes for metagenomic binning, comparative biology and taxonomic classification.</title>
        <authorList>
            <person name="Goeker M."/>
        </authorList>
    </citation>
    <scope>NUCLEOTIDE SEQUENCE [LARGE SCALE GENOMIC DNA]</scope>
    <source>
        <strain evidence="2 3">YIM 65646</strain>
    </source>
</reference>
<evidence type="ECO:0000313" key="2">
    <source>
        <dbReference type="EMBL" id="MBB6038699.1"/>
    </source>
</evidence>
<dbReference type="Proteomes" id="UP000548476">
    <property type="component" value="Unassembled WGS sequence"/>
</dbReference>
<dbReference type="PRINTS" id="PR00111">
    <property type="entry name" value="ABHYDROLASE"/>
</dbReference>
<dbReference type="GO" id="GO:0003824">
    <property type="term" value="F:catalytic activity"/>
    <property type="evidence" value="ECO:0007669"/>
    <property type="project" value="InterPro"/>
</dbReference>
<protein>
    <submittedName>
        <fullName evidence="2">Pimeloyl-ACP methyl ester carboxylesterase</fullName>
    </submittedName>
</protein>
<dbReference type="Gene3D" id="3.40.50.1820">
    <property type="entry name" value="alpha/beta hydrolase"/>
    <property type="match status" value="1"/>
</dbReference>
<accession>A0A841G1Y3</accession>
<keyword evidence="3" id="KW-1185">Reference proteome</keyword>
<evidence type="ECO:0000259" key="1">
    <source>
        <dbReference type="Pfam" id="PF00561"/>
    </source>
</evidence>
<dbReference type="SUPFAM" id="SSF53474">
    <property type="entry name" value="alpha/beta-Hydrolases"/>
    <property type="match status" value="1"/>
</dbReference>
<dbReference type="PANTHER" id="PTHR43194">
    <property type="entry name" value="HYDROLASE ALPHA/BETA FOLD FAMILY"/>
    <property type="match status" value="1"/>
</dbReference>
<gene>
    <name evidence="2" type="ORF">HNR73_006585</name>
</gene>
<dbReference type="EMBL" id="JACHGT010000018">
    <property type="protein sequence ID" value="MBB6038699.1"/>
    <property type="molecule type" value="Genomic_DNA"/>
</dbReference>
<dbReference type="Pfam" id="PF00561">
    <property type="entry name" value="Abhydrolase_1"/>
    <property type="match status" value="1"/>
</dbReference>
<dbReference type="RefSeq" id="WP_184791487.1">
    <property type="nucleotide sequence ID" value="NZ_BONT01000060.1"/>
</dbReference>
<comment type="caution">
    <text evidence="2">The sequence shown here is derived from an EMBL/GenBank/DDBJ whole genome shotgun (WGS) entry which is preliminary data.</text>
</comment>
<dbReference type="AlphaFoldDB" id="A0A841G1Y3"/>
<dbReference type="InterPro" id="IPR029058">
    <property type="entry name" value="AB_hydrolase_fold"/>
</dbReference>
<dbReference type="InterPro" id="IPR000073">
    <property type="entry name" value="AB_hydrolase_1"/>
</dbReference>
<dbReference type="InterPro" id="IPR050228">
    <property type="entry name" value="Carboxylesterase_BioH"/>
</dbReference>
<organism evidence="2 3">
    <name type="scientific">Phytomonospora endophytica</name>
    <dbReference type="NCBI Taxonomy" id="714109"/>
    <lineage>
        <taxon>Bacteria</taxon>
        <taxon>Bacillati</taxon>
        <taxon>Actinomycetota</taxon>
        <taxon>Actinomycetes</taxon>
        <taxon>Micromonosporales</taxon>
        <taxon>Micromonosporaceae</taxon>
        <taxon>Phytomonospora</taxon>
    </lineage>
</organism>
<sequence>MVEAVRVSVGGHALAVRRAGVGGVPLVLLHGFPAGGAMFERNLAELAQAGFDVAAPDLRGFGDSDFAPDGFYDVAAFSGDVAALCDAFGWRRAVLSGYGLGAVVAVDFAGRFPGRTDRLVLLNHVPPTVNGDEAAALPAYVEEQGRETDDLVRRLEGAAGRRDYVAGFLREWGAAGAFADADIAAFTAPYADAARMEAAFGYAQALCGTRESSGPAMLDRQVRQPVLVLTGPDDGALADNFIARCEAAYPQVIGPFVVPGAGRFLMWEKPRLYNRTLAFFCADLID</sequence>